<dbReference type="EMBL" id="CACRXK020033152">
    <property type="protein sequence ID" value="CAB4043778.1"/>
    <property type="molecule type" value="Genomic_DNA"/>
</dbReference>
<reference evidence="1" key="1">
    <citation type="submission" date="2020-04" db="EMBL/GenBank/DDBJ databases">
        <authorList>
            <person name="Alioto T."/>
            <person name="Alioto T."/>
            <person name="Gomez Garrido J."/>
        </authorList>
    </citation>
    <scope>NUCLEOTIDE SEQUENCE</scope>
    <source>
        <strain evidence="1">A484AB</strain>
    </source>
</reference>
<dbReference type="InterPro" id="IPR036397">
    <property type="entry name" value="RNaseH_sf"/>
</dbReference>
<dbReference type="PANTHER" id="PTHR46791:SF4">
    <property type="match status" value="1"/>
</dbReference>
<evidence type="ECO:0000313" key="2">
    <source>
        <dbReference type="Proteomes" id="UP001152795"/>
    </source>
</evidence>
<dbReference type="Pfam" id="PF24764">
    <property type="entry name" value="rva_4"/>
    <property type="match status" value="1"/>
</dbReference>
<evidence type="ECO:0000313" key="1">
    <source>
        <dbReference type="EMBL" id="CAB4043778.1"/>
    </source>
</evidence>
<dbReference type="InterPro" id="IPR001584">
    <property type="entry name" value="Integrase_cat-core"/>
</dbReference>
<dbReference type="InterPro" id="IPR012337">
    <property type="entry name" value="RNaseH-like_sf"/>
</dbReference>
<comment type="caution">
    <text evidence="1">The sequence shown here is derived from an EMBL/GenBank/DDBJ whole genome shotgun (WGS) entry which is preliminary data.</text>
</comment>
<dbReference type="Proteomes" id="UP001152795">
    <property type="component" value="Unassembled WGS sequence"/>
</dbReference>
<dbReference type="InterPro" id="IPR058913">
    <property type="entry name" value="Integrase_dom_put"/>
</dbReference>
<dbReference type="OrthoDB" id="5979397at2759"/>
<accession>A0A7D9M5K9</accession>
<organism evidence="1 2">
    <name type="scientific">Paramuricea clavata</name>
    <name type="common">Red gorgonian</name>
    <name type="synonym">Violescent sea-whip</name>
    <dbReference type="NCBI Taxonomy" id="317549"/>
    <lineage>
        <taxon>Eukaryota</taxon>
        <taxon>Metazoa</taxon>
        <taxon>Cnidaria</taxon>
        <taxon>Anthozoa</taxon>
        <taxon>Octocorallia</taxon>
        <taxon>Malacalcyonacea</taxon>
        <taxon>Plexauridae</taxon>
        <taxon>Paramuricea</taxon>
    </lineage>
</organism>
<gene>
    <name evidence="1" type="ORF">PACLA_8A033194</name>
</gene>
<dbReference type="SUPFAM" id="SSF53098">
    <property type="entry name" value="Ribonuclease H-like"/>
    <property type="match status" value="1"/>
</dbReference>
<dbReference type="PROSITE" id="PS50994">
    <property type="entry name" value="INTEGRASE"/>
    <property type="match status" value="1"/>
</dbReference>
<keyword evidence="2" id="KW-1185">Reference proteome</keyword>
<protein>
    <submittedName>
        <fullName evidence="1">Uncharacterized protein</fullName>
    </submittedName>
</protein>
<proteinExistence type="predicted"/>
<sequence>MNWTAIASCLGVSPKTLHRRRIEYGIAETYSVFREQELEWNIRDILRLTPFSGETYVRGALRARGINIQRWKVREALETIDPVNRAIRRRYAIQRRLYNVRKPNHLWHIDSNHKLISWRFVLHGCIDGYSRAIIYVKCFTNNLAHTVLQCFVNGTQKFGLPSRVRGDRGVANVDVARFMIANRGLNRGSFIAGRGVHNQRIERLWGEVNRVSSAYYKDLFQFMEESEILDAHDELDLYSLHYIYLPAIQASLNEFVNQWNHHGLRTMHSISPLALWYSEVIEIGVTDVNIGDITLYGIDPDGPVGDN</sequence>
<dbReference type="PANTHER" id="PTHR46791">
    <property type="entry name" value="EXPRESSED PROTEIN"/>
    <property type="match status" value="1"/>
</dbReference>
<dbReference type="GO" id="GO:0003676">
    <property type="term" value="F:nucleic acid binding"/>
    <property type="evidence" value="ECO:0007669"/>
    <property type="project" value="InterPro"/>
</dbReference>
<dbReference type="AlphaFoldDB" id="A0A7D9M5K9"/>
<dbReference type="GO" id="GO:0015074">
    <property type="term" value="P:DNA integration"/>
    <property type="evidence" value="ECO:0007669"/>
    <property type="project" value="InterPro"/>
</dbReference>
<name>A0A7D9M5K9_PARCT</name>
<dbReference type="Gene3D" id="3.30.420.10">
    <property type="entry name" value="Ribonuclease H-like superfamily/Ribonuclease H"/>
    <property type="match status" value="1"/>
</dbReference>